<protein>
    <recommendedName>
        <fullName evidence="1">Stress-response A/B barrel domain-containing protein</fullName>
    </recommendedName>
</protein>
<evidence type="ECO:0000313" key="3">
    <source>
        <dbReference type="Proteomes" id="UP000007564"/>
    </source>
</evidence>
<reference evidence="2 3" key="1">
    <citation type="journal article" date="2012" name="BMC Genomics">
        <title>Comparative genomics of the classical Bordetella subspecies: the evolution and exchange of virulence-associated diversity amongst closely related pathogens.</title>
        <authorList>
            <person name="Park J."/>
            <person name="Zhang Y."/>
            <person name="Buboltz A.M."/>
            <person name="Zhang X."/>
            <person name="Schuster S.C."/>
            <person name="Ahuja U."/>
            <person name="Liu M."/>
            <person name="Miller J.F."/>
            <person name="Sebaihia M."/>
            <person name="Bentley S.D."/>
            <person name="Parkhill J."/>
            <person name="Harvill E.T."/>
        </authorList>
    </citation>
    <scope>NUCLEOTIDE SEQUENCE [LARGE SCALE GENOMIC DNA]</scope>
    <source>
        <strain evidence="2 3">253</strain>
    </source>
</reference>
<dbReference type="AlphaFoldDB" id="A0A0C6P6F8"/>
<dbReference type="PROSITE" id="PS51502">
    <property type="entry name" value="S_R_A_B_BARREL"/>
    <property type="match status" value="1"/>
</dbReference>
<proteinExistence type="predicted"/>
<feature type="domain" description="Stress-response A/B barrel" evidence="1">
    <location>
        <begin position="4"/>
        <end position="96"/>
    </location>
</feature>
<dbReference type="KEGG" id="bbh:BN112_1949"/>
<dbReference type="Proteomes" id="UP000007564">
    <property type="component" value="Chromosome"/>
</dbReference>
<accession>A0A0C6P6F8</accession>
<gene>
    <name evidence="2" type="ORF">BN112_1949</name>
</gene>
<dbReference type="InterPro" id="IPR013097">
    <property type="entry name" value="Dabb"/>
</dbReference>
<dbReference type="EMBL" id="HE965806">
    <property type="protein sequence ID" value="CCJ53866.1"/>
    <property type="molecule type" value="Genomic_DNA"/>
</dbReference>
<organism evidence="2 3">
    <name type="scientific">Bordetella bronchiseptica 253</name>
    <dbReference type="NCBI Taxonomy" id="568707"/>
    <lineage>
        <taxon>Bacteria</taxon>
        <taxon>Pseudomonadati</taxon>
        <taxon>Pseudomonadota</taxon>
        <taxon>Betaproteobacteria</taxon>
        <taxon>Burkholderiales</taxon>
        <taxon>Alcaligenaceae</taxon>
        <taxon>Bordetella</taxon>
    </lineage>
</organism>
<dbReference type="Gene3D" id="3.30.70.100">
    <property type="match status" value="1"/>
</dbReference>
<dbReference type="SUPFAM" id="SSF54909">
    <property type="entry name" value="Dimeric alpha+beta barrel"/>
    <property type="match status" value="1"/>
</dbReference>
<dbReference type="RefSeq" id="WP_015064261.1">
    <property type="nucleotide sequence ID" value="NC_019382.1"/>
</dbReference>
<name>A0A0C6P6F8_BORBO</name>
<dbReference type="OrthoDB" id="8664291at2"/>
<dbReference type="Pfam" id="PF07876">
    <property type="entry name" value="Dabb"/>
    <property type="match status" value="1"/>
</dbReference>
<dbReference type="SMART" id="SM00886">
    <property type="entry name" value="Dabb"/>
    <property type="match status" value="1"/>
</dbReference>
<evidence type="ECO:0000313" key="2">
    <source>
        <dbReference type="EMBL" id="CCJ53866.1"/>
    </source>
</evidence>
<dbReference type="HOGENOM" id="CLU_2271965_0_0_4"/>
<dbReference type="InterPro" id="IPR011008">
    <property type="entry name" value="Dimeric_a/b-barrel"/>
</dbReference>
<sequence length="102" mass="11353">MTMFLHVVMMEFDDGIDAGFFRTVDEYVARMKRECDGLLLYHFGENVAARSQGYTHATSSAFVDAAAHDAYQVCPAHVAMKAFMGPRIKRVVVYDGEVPTIG</sequence>
<evidence type="ECO:0000259" key="1">
    <source>
        <dbReference type="PROSITE" id="PS51502"/>
    </source>
</evidence>